<dbReference type="EMBL" id="BRZC01000003">
    <property type="protein sequence ID" value="GLC83926.1"/>
    <property type="molecule type" value="Genomic_DNA"/>
</dbReference>
<reference evidence="1" key="1">
    <citation type="submission" date="2022-08" db="EMBL/GenBank/DDBJ databases">
        <title>Draft genome sequence of Microbacterium arabinogalactanolyticum JCM 9171.</title>
        <authorList>
            <person name="Fujita K."/>
            <person name="Ishiwata A."/>
            <person name="Fushinobu S."/>
        </authorList>
    </citation>
    <scope>NUCLEOTIDE SEQUENCE</scope>
    <source>
        <strain evidence="1">JCM 9171</strain>
    </source>
</reference>
<keyword evidence="2" id="KW-1185">Reference proteome</keyword>
<accession>A0ABQ5NES5</accession>
<comment type="caution">
    <text evidence="1">The sequence shown here is derived from an EMBL/GenBank/DDBJ whole genome shotgun (WGS) entry which is preliminary data.</text>
</comment>
<sequence>MPSGRALVRRLEVMTESIPRRASLEVLRAEASDELAVLIQERLRGGEDPWEFMEDLPSIDELVVFLLRAENIKANDGVRPNSARHYRVLRQIALEYPELTKTVWGMLGERRHRRWDPTIADAS</sequence>
<dbReference type="Proteomes" id="UP001165068">
    <property type="component" value="Unassembled WGS sequence"/>
</dbReference>
<evidence type="ECO:0000313" key="2">
    <source>
        <dbReference type="Proteomes" id="UP001165068"/>
    </source>
</evidence>
<name>A0ABQ5NES5_9MICO</name>
<gene>
    <name evidence="1" type="ORF">MIAR_05140</name>
</gene>
<organism evidence="1 2">
    <name type="scientific">Microbacterium arabinogalactanolyticum</name>
    <dbReference type="NCBI Taxonomy" id="69365"/>
    <lineage>
        <taxon>Bacteria</taxon>
        <taxon>Bacillati</taxon>
        <taxon>Actinomycetota</taxon>
        <taxon>Actinomycetes</taxon>
        <taxon>Micrococcales</taxon>
        <taxon>Microbacteriaceae</taxon>
        <taxon>Microbacterium</taxon>
    </lineage>
</organism>
<protein>
    <recommendedName>
        <fullName evidence="3">Tryptophan synthase subunit alpha</fullName>
    </recommendedName>
</protein>
<proteinExistence type="predicted"/>
<evidence type="ECO:0000313" key="1">
    <source>
        <dbReference type="EMBL" id="GLC83926.1"/>
    </source>
</evidence>
<evidence type="ECO:0008006" key="3">
    <source>
        <dbReference type="Google" id="ProtNLM"/>
    </source>
</evidence>